<keyword evidence="2" id="KW-1185">Reference proteome</keyword>
<dbReference type="Proteomes" id="UP001221302">
    <property type="component" value="Unassembled WGS sequence"/>
</dbReference>
<dbReference type="RefSeq" id="WP_321535816.1">
    <property type="nucleotide sequence ID" value="NZ_JARGDL010000009.1"/>
</dbReference>
<dbReference type="InterPro" id="IPR012467">
    <property type="entry name" value="DUF1684"/>
</dbReference>
<proteinExistence type="predicted"/>
<protein>
    <submittedName>
        <fullName evidence="1">DUF1684 domain-containing protein</fullName>
    </submittedName>
</protein>
<dbReference type="EMBL" id="JARGDL010000009">
    <property type="protein sequence ID" value="MDF1612048.1"/>
    <property type="molecule type" value="Genomic_DNA"/>
</dbReference>
<dbReference type="PROSITE" id="PS51257">
    <property type="entry name" value="PROKAR_LIPOPROTEIN"/>
    <property type="match status" value="1"/>
</dbReference>
<comment type="caution">
    <text evidence="1">The sequence shown here is derived from an EMBL/GenBank/DDBJ whole genome shotgun (WGS) entry which is preliminary data.</text>
</comment>
<dbReference type="PANTHER" id="PTHR41913:SF1">
    <property type="entry name" value="DUF1684 DOMAIN-CONTAINING PROTEIN"/>
    <property type="match status" value="1"/>
</dbReference>
<accession>A0AAE3TE99</accession>
<gene>
    <name evidence="1" type="ORF">P0M35_07785</name>
</gene>
<evidence type="ECO:0000313" key="2">
    <source>
        <dbReference type="Proteomes" id="UP001221302"/>
    </source>
</evidence>
<dbReference type="PANTHER" id="PTHR41913">
    <property type="entry name" value="DUF1684 DOMAIN-CONTAINING PROTEIN"/>
    <property type="match status" value="1"/>
</dbReference>
<organism evidence="1 2">
    <name type="scientific">Stygiobacter electus</name>
    <dbReference type="NCBI Taxonomy" id="3032292"/>
    <lineage>
        <taxon>Bacteria</taxon>
        <taxon>Pseudomonadati</taxon>
        <taxon>Ignavibacteriota</taxon>
        <taxon>Ignavibacteria</taxon>
        <taxon>Ignavibacteriales</taxon>
        <taxon>Melioribacteraceae</taxon>
        <taxon>Stygiobacter</taxon>
    </lineage>
</organism>
<reference evidence="1" key="1">
    <citation type="submission" date="2023-03" db="EMBL/GenBank/DDBJ databases">
        <title>Stygiobacter electus gen. nov., sp. nov., facultatively anaerobic thermotolerant bacterium of the class Ignavibacteria from a well of Yessentuki mineral water deposit.</title>
        <authorList>
            <person name="Podosokorskaya O.A."/>
            <person name="Elcheninov A.G."/>
            <person name="Petrova N.F."/>
            <person name="Zavarzina D.G."/>
            <person name="Kublanov I.V."/>
            <person name="Merkel A.Y."/>
        </authorList>
    </citation>
    <scope>NUCLEOTIDE SEQUENCE</scope>
    <source>
        <strain evidence="1">09-Me</strain>
    </source>
</reference>
<sequence length="300" mass="34089">MKKYLSLSLIIYLLFACGESLKEKGSKEYISEIKSWHNKRIENLKKENGWLNLIGLLWLKDGENKFGSDKSNDVVFPEPAPKFMGKFILKDTLVTVEINPDVEVTNSGEKITSLNLQNDLKGNPTVLAYKNLRWYIIKRGPKYGVRLRDLEAPLVKNFKGIETFPINEDWKIEAKFVPYNPMKNILIQNILGMIDTSKAAGKIYFKKDGKEFSLEALDGGEDSFFIIFGDETSGNETYGAGRFLSVEKPKEGQKFYIDFNKAYNPPCVFTKYATCPLPPKENLLKLRITAGEKMFKGGGH</sequence>
<dbReference type="AlphaFoldDB" id="A0AAE3TE99"/>
<evidence type="ECO:0000313" key="1">
    <source>
        <dbReference type="EMBL" id="MDF1612048.1"/>
    </source>
</evidence>
<name>A0AAE3TE99_9BACT</name>
<dbReference type="Pfam" id="PF07920">
    <property type="entry name" value="DUF1684"/>
    <property type="match status" value="1"/>
</dbReference>